<protein>
    <submittedName>
        <fullName evidence="1">Uncharacterized protein</fullName>
    </submittedName>
</protein>
<keyword evidence="2" id="KW-1185">Reference proteome</keyword>
<reference evidence="1" key="1">
    <citation type="submission" date="2022-07" db="EMBL/GenBank/DDBJ databases">
        <title>Phylogenomic reconstructions and comparative analyses of Kickxellomycotina fungi.</title>
        <authorList>
            <person name="Reynolds N.K."/>
            <person name="Stajich J.E."/>
            <person name="Barry K."/>
            <person name="Grigoriev I.V."/>
            <person name="Crous P."/>
            <person name="Smith M.E."/>
        </authorList>
    </citation>
    <scope>NUCLEOTIDE SEQUENCE</scope>
    <source>
        <strain evidence="1">NBRC 105414</strain>
    </source>
</reference>
<accession>A0A9W8LJ23</accession>
<gene>
    <name evidence="1" type="ORF">H4R18_002489</name>
</gene>
<organism evidence="1 2">
    <name type="scientific">Coemansia javaensis</name>
    <dbReference type="NCBI Taxonomy" id="2761396"/>
    <lineage>
        <taxon>Eukaryota</taxon>
        <taxon>Fungi</taxon>
        <taxon>Fungi incertae sedis</taxon>
        <taxon>Zoopagomycota</taxon>
        <taxon>Kickxellomycotina</taxon>
        <taxon>Kickxellomycetes</taxon>
        <taxon>Kickxellales</taxon>
        <taxon>Kickxellaceae</taxon>
        <taxon>Coemansia</taxon>
    </lineage>
</organism>
<dbReference type="AlphaFoldDB" id="A0A9W8LJ23"/>
<sequence length="576" mass="62202">MHLRDLPSDILYLVFREVFANHDASRQAPKRAFPPLAVCQRWRRVALPVAHSTLVMQYGILKAVRLYGCYADTMHQCARMLTNLDLVAAAGCTGSVRTVNIVVEHRENTLRGLEEAVRAMHAAAGRWGGVRELRIVLPPCFAAPRECTAADMAQLEADASRICTALGAMMPRVCHARFHSGVGSALAQRLYGRLTAHYSGQLHRAGFINPADLPPDCVFGQLKHALVRCHPGGVYRPRQIDPSNLVSLAIFNAASVDPWVSFSTAGSRDIVFPSLEVLIISTASGGSANNSSGETQPPGGDGWRLCFPRLRELSLLSIHDGPALLKHTVLPAHMDSIQIATSMPALLATADTPLPATRCIGVTVDIKSEEHDAVLAAANRMFENARGAEELNLTVRHSQLPLLPESISCTLLTGLVVRTTTSVDTMLRLIQKLPGLTMADFSQLDFSNLDVDLSAPAPGADGQAEPLKTRISLLALNIDTNMWSVDMLAHMIKYLAPRILTLKKLFAVRAPRRPIVEFVDACSRWYPHLAGIKLFLDGSGDSCADAAACIPNIKPLLLGGGPRTASASPATQGTQE</sequence>
<evidence type="ECO:0000313" key="2">
    <source>
        <dbReference type="Proteomes" id="UP001140217"/>
    </source>
</evidence>
<name>A0A9W8LJ23_9FUNG</name>
<proteinExistence type="predicted"/>
<dbReference type="Proteomes" id="UP001140217">
    <property type="component" value="Unassembled WGS sequence"/>
</dbReference>
<comment type="caution">
    <text evidence="1">The sequence shown here is derived from an EMBL/GenBank/DDBJ whole genome shotgun (WGS) entry which is preliminary data.</text>
</comment>
<dbReference type="EMBL" id="JANBUL010000083">
    <property type="protein sequence ID" value="KAJ2782069.1"/>
    <property type="molecule type" value="Genomic_DNA"/>
</dbReference>
<evidence type="ECO:0000313" key="1">
    <source>
        <dbReference type="EMBL" id="KAJ2782069.1"/>
    </source>
</evidence>